<dbReference type="Pfam" id="PF11845">
    <property type="entry name" value="Tll0287-like"/>
    <property type="match status" value="1"/>
</dbReference>
<proteinExistence type="predicted"/>
<dbReference type="AlphaFoldDB" id="A0A1B2EKG2"/>
<dbReference type="OrthoDB" id="9797588at2"/>
<dbReference type="Pfam" id="PF00672">
    <property type="entry name" value="HAMP"/>
    <property type="match status" value="1"/>
</dbReference>
<dbReference type="GO" id="GO:0016020">
    <property type="term" value="C:membrane"/>
    <property type="evidence" value="ECO:0007669"/>
    <property type="project" value="InterPro"/>
</dbReference>
<name>A0A1B2EKG2_9HYPH</name>
<reference evidence="3" key="1">
    <citation type="submission" date="2016-07" db="EMBL/GenBank/DDBJ databases">
        <title>Microvirga ossetica sp. nov. a new species of rhizobia isolated from root nodules of the legume species Vicia alpestris Steven originated from North Ossetia region in the Caucasus.</title>
        <authorList>
            <person name="Safronova V.I."/>
            <person name="Kuznetsova I.G."/>
            <person name="Sazanova A.L."/>
            <person name="Belimov A."/>
            <person name="Andronov E."/>
            <person name="Osledkin Y.S."/>
            <person name="Onishchuk O.P."/>
            <person name="Kurchak O.N."/>
            <person name="Shaposhnikov A.I."/>
            <person name="Willems A."/>
            <person name="Tikhonovich I.A."/>
        </authorList>
    </citation>
    <scope>NUCLEOTIDE SEQUENCE [LARGE SCALE GENOMIC DNA]</scope>
    <source>
        <strain evidence="3">V5/3M</strain>
    </source>
</reference>
<feature type="transmembrane region" description="Helical" evidence="1">
    <location>
        <begin position="209"/>
        <end position="231"/>
    </location>
</feature>
<dbReference type="SMART" id="SM00304">
    <property type="entry name" value="HAMP"/>
    <property type="match status" value="1"/>
</dbReference>
<dbReference type="SUPFAM" id="SSF158472">
    <property type="entry name" value="HAMP domain-like"/>
    <property type="match status" value="1"/>
</dbReference>
<evidence type="ECO:0000259" key="2">
    <source>
        <dbReference type="PROSITE" id="PS50885"/>
    </source>
</evidence>
<dbReference type="Gene3D" id="6.10.340.10">
    <property type="match status" value="1"/>
</dbReference>
<dbReference type="RefSeq" id="WP_099511466.1">
    <property type="nucleotide sequence ID" value="NZ_CP016616.1"/>
</dbReference>
<accession>A0A1B2EKG2</accession>
<feature type="transmembrane region" description="Helical" evidence="1">
    <location>
        <begin position="7"/>
        <end position="27"/>
    </location>
</feature>
<dbReference type="EMBL" id="CP016616">
    <property type="protein sequence ID" value="ANY80470.1"/>
    <property type="molecule type" value="Genomic_DNA"/>
</dbReference>
<keyword evidence="1" id="KW-0812">Transmembrane</keyword>
<evidence type="ECO:0000256" key="1">
    <source>
        <dbReference type="SAM" id="Phobius"/>
    </source>
</evidence>
<keyword evidence="1" id="KW-1133">Transmembrane helix</keyword>
<keyword evidence="1" id="KW-0472">Membrane</keyword>
<dbReference type="GO" id="GO:0007165">
    <property type="term" value="P:signal transduction"/>
    <property type="evidence" value="ECO:0007669"/>
    <property type="project" value="InterPro"/>
</dbReference>
<dbReference type="InterPro" id="IPR021796">
    <property type="entry name" value="Tll0287-like_dom"/>
</dbReference>
<dbReference type="CDD" id="cd06225">
    <property type="entry name" value="HAMP"/>
    <property type="match status" value="1"/>
</dbReference>
<gene>
    <name evidence="3" type="ORF">BB934_21370</name>
</gene>
<dbReference type="KEGG" id="moc:BB934_21370"/>
<organism evidence="3">
    <name type="scientific">Microvirga ossetica</name>
    <dbReference type="NCBI Taxonomy" id="1882682"/>
    <lineage>
        <taxon>Bacteria</taxon>
        <taxon>Pseudomonadati</taxon>
        <taxon>Pseudomonadota</taxon>
        <taxon>Alphaproteobacteria</taxon>
        <taxon>Hyphomicrobiales</taxon>
        <taxon>Methylobacteriaceae</taxon>
        <taxon>Microvirga</taxon>
    </lineage>
</organism>
<sequence length="290" mass="32808">MGLRLKFNIILAVCYLLGLSLSIYPFYQISRREAMEQLQSQIDVLRAQALSIRRYTSEEIQPLLAEHSSIQFLPQTVPSFSAQTAFRNFRGFYPQFFYKEAALNPTNPADLARDWERELIEKLRANPELTKDVSFQTIDNRSHYTATYPLVIRDESCLTCHSTPDRAPTSMVALYGNKNGFGWKLNETIGAQIISVPTDIAEGSIWRNLGLFVGTSSIIFLVLLILLNILLNRYVISPVTRMAKTAEAVSMGDASVAEFEYPGSDEIASLSRSFNRMRRSLDSALKMLEK</sequence>
<feature type="domain" description="HAMP" evidence="2">
    <location>
        <begin position="233"/>
        <end position="286"/>
    </location>
</feature>
<protein>
    <recommendedName>
        <fullName evidence="2">HAMP domain-containing protein</fullName>
    </recommendedName>
</protein>
<dbReference type="PROSITE" id="PS50885">
    <property type="entry name" value="HAMP"/>
    <property type="match status" value="1"/>
</dbReference>
<evidence type="ECO:0000313" key="3">
    <source>
        <dbReference type="EMBL" id="ANY80470.1"/>
    </source>
</evidence>
<dbReference type="InterPro" id="IPR003660">
    <property type="entry name" value="HAMP_dom"/>
</dbReference>